<dbReference type="Pfam" id="PF03279">
    <property type="entry name" value="Lip_A_acyltrans"/>
    <property type="match status" value="1"/>
</dbReference>
<evidence type="ECO:0000256" key="2">
    <source>
        <dbReference type="ARBA" id="ARBA00022475"/>
    </source>
</evidence>
<reference evidence="8 9" key="1">
    <citation type="submission" date="2007-05" db="EMBL/GenBank/DDBJ databases">
        <title>Complete sequence of Geobacter uraniireducens Rf4.</title>
        <authorList>
            <consortium name="US DOE Joint Genome Institute"/>
            <person name="Copeland A."/>
            <person name="Lucas S."/>
            <person name="Lapidus A."/>
            <person name="Barry K."/>
            <person name="Detter J.C."/>
            <person name="Glavina del Rio T."/>
            <person name="Hammon N."/>
            <person name="Israni S."/>
            <person name="Dalin E."/>
            <person name="Tice H."/>
            <person name="Pitluck S."/>
            <person name="Chertkov O."/>
            <person name="Brettin T."/>
            <person name="Bruce D."/>
            <person name="Han C."/>
            <person name="Schmutz J."/>
            <person name="Larimer F."/>
            <person name="Land M."/>
            <person name="Hauser L."/>
            <person name="Kyrpides N."/>
            <person name="Mikhailova N."/>
            <person name="Shelobolina E."/>
            <person name="Aklujkar M."/>
            <person name="Lovley D."/>
            <person name="Richardson P."/>
        </authorList>
    </citation>
    <scope>NUCLEOTIDE SEQUENCE [LARGE SCALE GENOMIC DNA]</scope>
    <source>
        <strain evidence="8 9">Rf4</strain>
    </source>
</reference>
<keyword evidence="2" id="KW-1003">Cell membrane</keyword>
<dbReference type="GO" id="GO:0009247">
    <property type="term" value="P:glycolipid biosynthetic process"/>
    <property type="evidence" value="ECO:0007669"/>
    <property type="project" value="UniProtKB-ARBA"/>
</dbReference>
<dbReference type="STRING" id="351605.Gura_3230"/>
<dbReference type="PANTHER" id="PTHR30606">
    <property type="entry name" value="LIPID A BIOSYNTHESIS LAUROYL ACYLTRANSFERASE"/>
    <property type="match status" value="1"/>
</dbReference>
<keyword evidence="5 7" id="KW-0472">Membrane</keyword>
<evidence type="ECO:0000256" key="7">
    <source>
        <dbReference type="SAM" id="Phobius"/>
    </source>
</evidence>
<keyword evidence="7" id="KW-1133">Transmembrane helix</keyword>
<feature type="transmembrane region" description="Helical" evidence="7">
    <location>
        <begin position="21"/>
        <end position="39"/>
    </location>
</feature>
<keyword evidence="9" id="KW-1185">Reference proteome</keyword>
<organism evidence="8 9">
    <name type="scientific">Geotalea uraniireducens (strain Rf4)</name>
    <name type="common">Geobacter uraniireducens</name>
    <dbReference type="NCBI Taxonomy" id="351605"/>
    <lineage>
        <taxon>Bacteria</taxon>
        <taxon>Pseudomonadati</taxon>
        <taxon>Thermodesulfobacteriota</taxon>
        <taxon>Desulfuromonadia</taxon>
        <taxon>Geobacterales</taxon>
        <taxon>Geobacteraceae</taxon>
        <taxon>Geotalea</taxon>
    </lineage>
</organism>
<evidence type="ECO:0000313" key="8">
    <source>
        <dbReference type="EMBL" id="ABQ27391.1"/>
    </source>
</evidence>
<evidence type="ECO:0000256" key="6">
    <source>
        <dbReference type="ARBA" id="ARBA00023315"/>
    </source>
</evidence>
<gene>
    <name evidence="8" type="ordered locus">Gura_3230</name>
</gene>
<dbReference type="EMBL" id="CP000698">
    <property type="protein sequence ID" value="ABQ27391.1"/>
    <property type="molecule type" value="Genomic_DNA"/>
</dbReference>
<dbReference type="PIRSF" id="PIRSF026649">
    <property type="entry name" value="MsbB"/>
    <property type="match status" value="1"/>
</dbReference>
<keyword evidence="3" id="KW-0997">Cell inner membrane</keyword>
<dbReference type="GO" id="GO:0016746">
    <property type="term" value="F:acyltransferase activity"/>
    <property type="evidence" value="ECO:0007669"/>
    <property type="project" value="UniProtKB-KW"/>
</dbReference>
<dbReference type="InterPro" id="IPR004960">
    <property type="entry name" value="LipA_acyltrans"/>
</dbReference>
<sequence>MSKPDKVKVKSDVAMMKKLRWLLEVALFLIVSFSIALIPKRIALGAGKRLGRFLFRILKRRRSIAIANITAALPFMTRQEGWIPTSDTPEEIARKTFENLGMSLVEIFKVYHGFGRSIVESVEFRGIEHFEKAKARQRGIAFIGGHCGNWELMALASGARFRNVSVVARRQNNIYLHNVMEKIRIKFGNRVIYKSGALKAMISEFRQNRIVGVLIDQAVSPDDGYRVGFLGRDVWTIRMPSLIARKTGVALLPVFIHREGTGHVITIFPEILPNLEKDGDEGGREDVARLTAAIEQYIVRHPTEWYWIHRRWKNSPQP</sequence>
<dbReference type="HOGENOM" id="CLU_049421_4_0_7"/>
<evidence type="ECO:0000256" key="3">
    <source>
        <dbReference type="ARBA" id="ARBA00022519"/>
    </source>
</evidence>
<evidence type="ECO:0000256" key="1">
    <source>
        <dbReference type="ARBA" id="ARBA00004533"/>
    </source>
</evidence>
<dbReference type="CDD" id="cd07984">
    <property type="entry name" value="LPLAT_LABLAT-like"/>
    <property type="match status" value="1"/>
</dbReference>
<protein>
    <submittedName>
        <fullName evidence="8">Lipid A biosynthesis acyltransferase</fullName>
    </submittedName>
</protein>
<dbReference type="GO" id="GO:0005886">
    <property type="term" value="C:plasma membrane"/>
    <property type="evidence" value="ECO:0007669"/>
    <property type="project" value="UniProtKB-SubCell"/>
</dbReference>
<proteinExistence type="predicted"/>
<evidence type="ECO:0000256" key="4">
    <source>
        <dbReference type="ARBA" id="ARBA00022679"/>
    </source>
</evidence>
<name>A5G6H3_GEOUR</name>
<evidence type="ECO:0000313" key="9">
    <source>
        <dbReference type="Proteomes" id="UP000006695"/>
    </source>
</evidence>
<keyword evidence="7" id="KW-0812">Transmembrane</keyword>
<dbReference type="RefSeq" id="WP_011940054.1">
    <property type="nucleotide sequence ID" value="NC_009483.1"/>
</dbReference>
<keyword evidence="4 8" id="KW-0808">Transferase</keyword>
<dbReference type="PANTHER" id="PTHR30606:SF9">
    <property type="entry name" value="LIPID A BIOSYNTHESIS LAUROYLTRANSFERASE"/>
    <property type="match status" value="1"/>
</dbReference>
<accession>A5G6H3</accession>
<dbReference type="AlphaFoldDB" id="A5G6H3"/>
<evidence type="ECO:0000256" key="5">
    <source>
        <dbReference type="ARBA" id="ARBA00023136"/>
    </source>
</evidence>
<keyword evidence="6 8" id="KW-0012">Acyltransferase</keyword>
<dbReference type="Proteomes" id="UP000006695">
    <property type="component" value="Chromosome"/>
</dbReference>
<dbReference type="KEGG" id="gur:Gura_3230"/>
<comment type="subcellular location">
    <subcellularLocation>
        <location evidence="1">Cell inner membrane</location>
    </subcellularLocation>
</comment>